<feature type="non-terminal residue" evidence="5">
    <location>
        <position position="218"/>
    </location>
</feature>
<dbReference type="Gene3D" id="3.40.50.300">
    <property type="entry name" value="P-loop containing nucleotide triphosphate hydrolases"/>
    <property type="match status" value="1"/>
</dbReference>
<dbReference type="Pfam" id="PF00005">
    <property type="entry name" value="ABC_tran"/>
    <property type="match status" value="1"/>
</dbReference>
<keyword evidence="6" id="KW-1185">Reference proteome</keyword>
<dbReference type="InterPro" id="IPR050173">
    <property type="entry name" value="ABC_transporter_C-like"/>
</dbReference>
<dbReference type="EMBL" id="JANBUO010001022">
    <property type="protein sequence ID" value="KAJ2800250.1"/>
    <property type="molecule type" value="Genomic_DNA"/>
</dbReference>
<dbReference type="InterPro" id="IPR027417">
    <property type="entry name" value="P-loop_NTPase"/>
</dbReference>
<dbReference type="SUPFAM" id="SSF52540">
    <property type="entry name" value="P-loop containing nucleoside triphosphate hydrolases"/>
    <property type="match status" value="1"/>
</dbReference>
<name>A0A9W8LTE3_9FUNG</name>
<keyword evidence="1" id="KW-0547">Nucleotide-binding</keyword>
<keyword evidence="2 5" id="KW-0067">ATP-binding</keyword>
<dbReference type="OrthoDB" id="6500128at2759"/>
<accession>A0A9W8LTE3</accession>
<dbReference type="PANTHER" id="PTHR24223">
    <property type="entry name" value="ATP-BINDING CASSETTE SUB-FAMILY C"/>
    <property type="match status" value="1"/>
</dbReference>
<comment type="caution">
    <text evidence="5">The sequence shown here is derived from an EMBL/GenBank/DDBJ whole genome shotgun (WGS) entry which is preliminary data.</text>
</comment>
<proteinExistence type="predicted"/>
<evidence type="ECO:0000313" key="5">
    <source>
        <dbReference type="EMBL" id="KAJ2800250.1"/>
    </source>
</evidence>
<dbReference type="GO" id="GO:0016887">
    <property type="term" value="F:ATP hydrolysis activity"/>
    <property type="evidence" value="ECO:0007669"/>
    <property type="project" value="InterPro"/>
</dbReference>
<protein>
    <submittedName>
        <fullName evidence="5">ATP-binding cassette glutathione S-conjugate transporter ycf1</fullName>
    </submittedName>
</protein>
<dbReference type="InterPro" id="IPR003439">
    <property type="entry name" value="ABC_transporter-like_ATP-bd"/>
</dbReference>
<dbReference type="Proteomes" id="UP001140094">
    <property type="component" value="Unassembled WGS sequence"/>
</dbReference>
<feature type="domain" description="ABC transporter" evidence="4">
    <location>
        <begin position="9"/>
        <end position="99"/>
    </location>
</feature>
<evidence type="ECO:0000313" key="6">
    <source>
        <dbReference type="Proteomes" id="UP001140094"/>
    </source>
</evidence>
<evidence type="ECO:0000259" key="4">
    <source>
        <dbReference type="Pfam" id="PF00005"/>
    </source>
</evidence>
<dbReference type="GO" id="GO:0042626">
    <property type="term" value="F:ATPase-coupled transmembrane transporter activity"/>
    <property type="evidence" value="ECO:0007669"/>
    <property type="project" value="TreeGrafter"/>
</dbReference>
<feature type="region of interest" description="Disordered" evidence="3">
    <location>
        <begin position="167"/>
        <end position="218"/>
    </location>
</feature>
<dbReference type="AlphaFoldDB" id="A0A9W8LTE3"/>
<dbReference type="GO" id="GO:0016020">
    <property type="term" value="C:membrane"/>
    <property type="evidence" value="ECO:0007669"/>
    <property type="project" value="TreeGrafter"/>
</dbReference>
<feature type="compositionally biased region" description="Polar residues" evidence="3">
    <location>
        <begin position="168"/>
        <end position="186"/>
    </location>
</feature>
<evidence type="ECO:0000256" key="1">
    <source>
        <dbReference type="ARBA" id="ARBA00022741"/>
    </source>
</evidence>
<sequence>MVEGEGLVTGSIGYLEQSPWIMNDTLRANIIFGREFDSEFFEKVVHACAFTEDISQWPQRDLTVIGERGVNISGGQRARLALARTIYSRADIYVLDDPLSAVDAHVKKHILDHVILDSGLIADKLRIISTNDKSISPYAHQVVSLKDHTATVKVQKPQVYHAEPDAVVTSSKNSLTNDNSESSSVTAGDDKPKTDDSKVESTENKDKTSDKPKEREWT</sequence>
<feature type="compositionally biased region" description="Basic and acidic residues" evidence="3">
    <location>
        <begin position="188"/>
        <end position="218"/>
    </location>
</feature>
<evidence type="ECO:0000256" key="2">
    <source>
        <dbReference type="ARBA" id="ARBA00022840"/>
    </source>
</evidence>
<dbReference type="GO" id="GO:0005524">
    <property type="term" value="F:ATP binding"/>
    <property type="evidence" value="ECO:0007669"/>
    <property type="project" value="UniProtKB-KW"/>
</dbReference>
<gene>
    <name evidence="5" type="primary">YCF1</name>
    <name evidence="5" type="ORF">H4R20_004130</name>
</gene>
<evidence type="ECO:0000256" key="3">
    <source>
        <dbReference type="SAM" id="MobiDB-lite"/>
    </source>
</evidence>
<reference evidence="5" key="1">
    <citation type="submission" date="2022-07" db="EMBL/GenBank/DDBJ databases">
        <title>Phylogenomic reconstructions and comparative analyses of Kickxellomycotina fungi.</title>
        <authorList>
            <person name="Reynolds N.K."/>
            <person name="Stajich J.E."/>
            <person name="Barry K."/>
            <person name="Grigoriev I.V."/>
            <person name="Crous P."/>
            <person name="Smith M.E."/>
        </authorList>
    </citation>
    <scope>NUCLEOTIDE SEQUENCE</scope>
    <source>
        <strain evidence="5">NRRL 1565</strain>
    </source>
</reference>
<organism evidence="5 6">
    <name type="scientific">Coemansia guatemalensis</name>
    <dbReference type="NCBI Taxonomy" id="2761395"/>
    <lineage>
        <taxon>Eukaryota</taxon>
        <taxon>Fungi</taxon>
        <taxon>Fungi incertae sedis</taxon>
        <taxon>Zoopagomycota</taxon>
        <taxon>Kickxellomycotina</taxon>
        <taxon>Kickxellomycetes</taxon>
        <taxon>Kickxellales</taxon>
        <taxon>Kickxellaceae</taxon>
        <taxon>Coemansia</taxon>
    </lineage>
</organism>